<comment type="caution">
    <text evidence="1">The sequence shown here is derived from an EMBL/GenBank/DDBJ whole genome shotgun (WGS) entry which is preliminary data.</text>
</comment>
<dbReference type="AlphaFoldDB" id="A0A0F9FEU3"/>
<proteinExistence type="predicted"/>
<accession>A0A0F9FEU3</accession>
<sequence>MYGSMASNIIKKHFKFVTEISKKYKKPFVCICFGSKWTFDFLKKATSNLEVKIPLMTRIKYAIKAFKFMYEYRKSLLVRSSE</sequence>
<reference evidence="1" key="1">
    <citation type="journal article" date="2015" name="Nature">
        <title>Complex archaea that bridge the gap between prokaryotes and eukaryotes.</title>
        <authorList>
            <person name="Spang A."/>
            <person name="Saw J.H."/>
            <person name="Jorgensen S.L."/>
            <person name="Zaremba-Niedzwiedzka K."/>
            <person name="Martijn J."/>
            <person name="Lind A.E."/>
            <person name="van Eijk R."/>
            <person name="Schleper C."/>
            <person name="Guy L."/>
            <person name="Ettema T.J."/>
        </authorList>
    </citation>
    <scope>NUCLEOTIDE SEQUENCE</scope>
</reference>
<evidence type="ECO:0000313" key="1">
    <source>
        <dbReference type="EMBL" id="KKL84808.1"/>
    </source>
</evidence>
<protein>
    <submittedName>
        <fullName evidence="1">Uncharacterized protein</fullName>
    </submittedName>
</protein>
<gene>
    <name evidence="1" type="ORF">LCGC14_1961050</name>
</gene>
<dbReference type="EMBL" id="LAZR01021597">
    <property type="protein sequence ID" value="KKL84808.1"/>
    <property type="molecule type" value="Genomic_DNA"/>
</dbReference>
<name>A0A0F9FEU3_9ZZZZ</name>
<organism evidence="1">
    <name type="scientific">marine sediment metagenome</name>
    <dbReference type="NCBI Taxonomy" id="412755"/>
    <lineage>
        <taxon>unclassified sequences</taxon>
        <taxon>metagenomes</taxon>
        <taxon>ecological metagenomes</taxon>
    </lineage>
</organism>